<feature type="transmembrane region" description="Helical" evidence="1">
    <location>
        <begin position="334"/>
        <end position="354"/>
    </location>
</feature>
<reference evidence="2 3" key="2">
    <citation type="submission" date="2023-08" db="EMBL/GenBank/DDBJ databases">
        <authorList>
            <person name="Du M."/>
            <person name="Liu C."/>
            <person name="Liu S.-J."/>
        </authorList>
    </citation>
    <scope>NUCLEOTIDE SEQUENCE [LARGE SCALE GENOMIC DNA]</scope>
    <source>
        <strain evidence="2 3">GS077</strain>
    </source>
</reference>
<name>A0ABD5FR75_BACFG</name>
<protein>
    <recommendedName>
        <fullName evidence="4">Glycosyltransferase RgtA/B/C/D-like domain-containing protein</fullName>
    </recommendedName>
</protein>
<feature type="transmembrane region" description="Helical" evidence="1">
    <location>
        <begin position="132"/>
        <end position="150"/>
    </location>
</feature>
<dbReference type="AlphaFoldDB" id="A0ABD5FR75"/>
<evidence type="ECO:0008006" key="4">
    <source>
        <dbReference type="Google" id="ProtNLM"/>
    </source>
</evidence>
<feature type="transmembrane region" description="Helical" evidence="1">
    <location>
        <begin position="77"/>
        <end position="101"/>
    </location>
</feature>
<evidence type="ECO:0000313" key="2">
    <source>
        <dbReference type="EMBL" id="MDT6974953.1"/>
    </source>
</evidence>
<keyword evidence="1" id="KW-1133">Transmembrane helix</keyword>
<evidence type="ECO:0000256" key="1">
    <source>
        <dbReference type="SAM" id="Phobius"/>
    </source>
</evidence>
<proteinExistence type="predicted"/>
<dbReference type="Proteomes" id="UP001258434">
    <property type="component" value="Unassembled WGS sequence"/>
</dbReference>
<feature type="transmembrane region" description="Helical" evidence="1">
    <location>
        <begin position="12"/>
        <end position="34"/>
    </location>
</feature>
<reference evidence="3" key="1">
    <citation type="submission" date="2023-07" db="EMBL/GenBank/DDBJ databases">
        <title>A gut symbiont ubiquitin homologue binds and inactivates peptidyl-prolyl isomerase to mediate the interbacterial arms race in the human gut.</title>
        <authorList>
            <person name="Jiang K."/>
            <person name="Li W."/>
            <person name="Tong M."/>
            <person name="Xu J."/>
            <person name="Chen Z."/>
            <person name="Yang Y."/>
            <person name="Zang Y."/>
            <person name="Jiao X."/>
            <person name="Liu C."/>
            <person name="Lim B."/>
            <person name="Jiang X."/>
            <person name="Wang J."/>
            <person name="Wu D."/>
            <person name="Wang M."/>
            <person name="Liu S.-J."/>
            <person name="Shao F."/>
            <person name="Gao X."/>
        </authorList>
    </citation>
    <scope>NUCLEOTIDE SEQUENCE [LARGE SCALE GENOMIC DNA]</scope>
    <source>
        <strain evidence="3">GS077</strain>
    </source>
</reference>
<gene>
    <name evidence="2" type="ORF">BFGS077_000198</name>
</gene>
<sequence>MKNQIKCIDKTLLIPIVFYIITNIFMLFMDGLWWDDWVYLNTDNEYVKEQFENNGGYFSFILYDVIAHFVNWENISLVYRTISFILGLLNLAIAYLLLHQYLINRNAILWILLLVATSPLFSAKITMICTPYGLVALSFYIGCYFFNKYIKNGGTIHRVLSLLFFFLSLWIWYQAIVLIPCFVIITLIGVSHCNIKESVTKLICYLDFLLLPVLFWIYRFFFLLPQHTHVDYYKITFKSLLKLPLEMVHFPIQSIADYFYSIFSLYNNWILFFVVCFGSVVIYFLFHDRKSSKYDSDNVKRILFFCLTLSFVAILPPLLIGKSVPIIFSMNSRFQALYILPASVILYCIVDVLFKSKFRQMVLAFLVSSSFLLSFTMLLDFQKSWFKSLSICAIIREETLLQKKNTNIVFNDLTKKWGNYKNNTLSGYELNGISKMALRGDESHNYISVEDLSEIVLNNIDLKDIYNARNASNLQNYELLFSLNCIKSVYYDRVLYLSFLYYYDNELFYHELSEMFEYNISKIESENFWKGRLCKQ</sequence>
<feature type="transmembrane region" description="Helical" evidence="1">
    <location>
        <begin position="107"/>
        <end position="125"/>
    </location>
</feature>
<accession>A0ABD5FR75</accession>
<dbReference type="RefSeq" id="WP_009292081.1">
    <property type="nucleotide sequence ID" value="NZ_CP043610.1"/>
</dbReference>
<keyword evidence="1" id="KW-0812">Transmembrane</keyword>
<feature type="transmembrane region" description="Helical" evidence="1">
    <location>
        <begin position="269"/>
        <end position="286"/>
    </location>
</feature>
<feature type="transmembrane region" description="Helical" evidence="1">
    <location>
        <begin position="170"/>
        <end position="190"/>
    </location>
</feature>
<evidence type="ECO:0000313" key="3">
    <source>
        <dbReference type="Proteomes" id="UP001258434"/>
    </source>
</evidence>
<comment type="caution">
    <text evidence="2">The sequence shown here is derived from an EMBL/GenBank/DDBJ whole genome shotgun (WGS) entry which is preliminary data.</text>
</comment>
<feature type="transmembrane region" description="Helical" evidence="1">
    <location>
        <begin position="361"/>
        <end position="379"/>
    </location>
</feature>
<organism evidence="2 3">
    <name type="scientific">Bacteroides fragilis</name>
    <dbReference type="NCBI Taxonomy" id="817"/>
    <lineage>
        <taxon>Bacteria</taxon>
        <taxon>Pseudomonadati</taxon>
        <taxon>Bacteroidota</taxon>
        <taxon>Bacteroidia</taxon>
        <taxon>Bacteroidales</taxon>
        <taxon>Bacteroidaceae</taxon>
        <taxon>Bacteroides</taxon>
    </lineage>
</organism>
<dbReference type="EMBL" id="JAVFHL010000001">
    <property type="protein sequence ID" value="MDT6974953.1"/>
    <property type="molecule type" value="Genomic_DNA"/>
</dbReference>
<feature type="transmembrane region" description="Helical" evidence="1">
    <location>
        <begin position="202"/>
        <end position="224"/>
    </location>
</feature>
<keyword evidence="1" id="KW-0472">Membrane</keyword>
<feature type="transmembrane region" description="Helical" evidence="1">
    <location>
        <begin position="302"/>
        <end position="328"/>
    </location>
</feature>